<name>J9AZT6_WUCBA</name>
<organism evidence="2 3">
    <name type="scientific">Wuchereria bancrofti</name>
    <dbReference type="NCBI Taxonomy" id="6293"/>
    <lineage>
        <taxon>Eukaryota</taxon>
        <taxon>Metazoa</taxon>
        <taxon>Ecdysozoa</taxon>
        <taxon>Nematoda</taxon>
        <taxon>Chromadorea</taxon>
        <taxon>Rhabditida</taxon>
        <taxon>Spirurina</taxon>
        <taxon>Spiruromorpha</taxon>
        <taxon>Filarioidea</taxon>
        <taxon>Onchocercidae</taxon>
        <taxon>Wuchereria</taxon>
    </lineage>
</organism>
<reference evidence="3" key="1">
    <citation type="submission" date="2012-08" db="EMBL/GenBank/DDBJ databases">
        <title>The Genome Sequence of Wuchereria bancrofti.</title>
        <authorList>
            <person name="Nutman T.B."/>
            <person name="Fink D.L."/>
            <person name="Russ C."/>
            <person name="Young S."/>
            <person name="Zeng Q."/>
            <person name="Koehrsen M."/>
            <person name="Alvarado L."/>
            <person name="Berlin A."/>
            <person name="Chapman S.B."/>
            <person name="Chen Z."/>
            <person name="Freedman E."/>
            <person name="Gellesch M."/>
            <person name="Goldberg J."/>
            <person name="Griggs A."/>
            <person name="Gujja S."/>
            <person name="Heilman E.R."/>
            <person name="Heiman D."/>
            <person name="Hepburn T."/>
            <person name="Howarth C."/>
            <person name="Jen D."/>
            <person name="Larson L."/>
            <person name="Lewis B."/>
            <person name="Mehta T."/>
            <person name="Park D."/>
            <person name="Pearson M."/>
            <person name="Roberts A."/>
            <person name="Saif S."/>
            <person name="Shea T."/>
            <person name="Shenoy N."/>
            <person name="Sisk P."/>
            <person name="Stolte C."/>
            <person name="Sykes S."/>
            <person name="Walk T."/>
            <person name="White J."/>
            <person name="Yandava C."/>
            <person name="Haas B."/>
            <person name="Henn M.R."/>
            <person name="Nusbaum C."/>
            <person name="Birren B."/>
        </authorList>
    </citation>
    <scope>NUCLEOTIDE SEQUENCE [LARGE SCALE GENOMIC DNA]</scope>
    <source>
        <strain evidence="3">NA</strain>
    </source>
</reference>
<proteinExistence type="predicted"/>
<dbReference type="AlphaFoldDB" id="J9AZT6"/>
<evidence type="ECO:0000313" key="2">
    <source>
        <dbReference type="EMBL" id="EJW80105.1"/>
    </source>
</evidence>
<protein>
    <submittedName>
        <fullName evidence="2">Uncharacterized protein</fullName>
    </submittedName>
</protein>
<evidence type="ECO:0000313" key="3">
    <source>
        <dbReference type="Proteomes" id="UP000004810"/>
    </source>
</evidence>
<feature type="non-terminal residue" evidence="2">
    <location>
        <position position="69"/>
    </location>
</feature>
<sequence>MVSDRRAQERCLQFLSRMNDGLIHQNNGDIDKSNKTEQHSSSEWKEWMRNQPISVLRLDRTERLVLKIG</sequence>
<comment type="caution">
    <text evidence="2">The sequence shown here is derived from an EMBL/GenBank/DDBJ whole genome shotgun (WGS) entry which is preliminary data.</text>
</comment>
<accession>J9AZT6</accession>
<evidence type="ECO:0000256" key="1">
    <source>
        <dbReference type="SAM" id="MobiDB-lite"/>
    </source>
</evidence>
<feature type="region of interest" description="Disordered" evidence="1">
    <location>
        <begin position="23"/>
        <end position="44"/>
    </location>
</feature>
<gene>
    <name evidence="2" type="ORF">WUBG_08987</name>
</gene>
<feature type="compositionally biased region" description="Basic and acidic residues" evidence="1">
    <location>
        <begin position="29"/>
        <end position="44"/>
    </location>
</feature>
<dbReference type="Proteomes" id="UP000004810">
    <property type="component" value="Unassembled WGS sequence"/>
</dbReference>
<dbReference type="EMBL" id="ADBV01004820">
    <property type="protein sequence ID" value="EJW80105.1"/>
    <property type="molecule type" value="Genomic_DNA"/>
</dbReference>